<dbReference type="OrthoDB" id="329514at2"/>
<sequence length="155" mass="17880">MFDVLLFVHSLMRWTVLISLLTAIYKAYDGYAQRRTFTNTDNKIRHWAATIAHIQLMVGMLVYTQSPNAKFSFKQPVFYGHLTPAFFFGVLHLLMMLSAIVLITIGSAMAKRKFDDREKFKTILIWFGVALLVILLAIPWPFSPLAQRPYLHSLN</sequence>
<protein>
    <recommendedName>
        <fullName evidence="4">Cytochrome B</fullName>
    </recommendedName>
</protein>
<evidence type="ECO:0000313" key="2">
    <source>
        <dbReference type="EMBL" id="RFZ91711.1"/>
    </source>
</evidence>
<organism evidence="2 3">
    <name type="scientific">Mucilaginibacter conchicola</name>
    <dbReference type="NCBI Taxonomy" id="2303333"/>
    <lineage>
        <taxon>Bacteria</taxon>
        <taxon>Pseudomonadati</taxon>
        <taxon>Bacteroidota</taxon>
        <taxon>Sphingobacteriia</taxon>
        <taxon>Sphingobacteriales</taxon>
        <taxon>Sphingobacteriaceae</taxon>
        <taxon>Mucilaginibacter</taxon>
    </lineage>
</organism>
<evidence type="ECO:0008006" key="4">
    <source>
        <dbReference type="Google" id="ProtNLM"/>
    </source>
</evidence>
<name>A0A372NS24_9SPHI</name>
<evidence type="ECO:0000313" key="3">
    <source>
        <dbReference type="Proteomes" id="UP000264217"/>
    </source>
</evidence>
<gene>
    <name evidence="2" type="ORF">D0C36_09630</name>
</gene>
<evidence type="ECO:0000256" key="1">
    <source>
        <dbReference type="SAM" id="Phobius"/>
    </source>
</evidence>
<comment type="caution">
    <text evidence="2">The sequence shown here is derived from an EMBL/GenBank/DDBJ whole genome shotgun (WGS) entry which is preliminary data.</text>
</comment>
<feature type="transmembrane region" description="Helical" evidence="1">
    <location>
        <begin position="6"/>
        <end position="25"/>
    </location>
</feature>
<dbReference type="Proteomes" id="UP000264217">
    <property type="component" value="Unassembled WGS sequence"/>
</dbReference>
<dbReference type="EMBL" id="QWDC01000002">
    <property type="protein sequence ID" value="RFZ91711.1"/>
    <property type="molecule type" value="Genomic_DNA"/>
</dbReference>
<keyword evidence="1" id="KW-0812">Transmembrane</keyword>
<accession>A0A372NS24</accession>
<proteinExistence type="predicted"/>
<feature type="transmembrane region" description="Helical" evidence="1">
    <location>
        <begin position="46"/>
        <end position="65"/>
    </location>
</feature>
<reference evidence="2 3" key="1">
    <citation type="submission" date="2018-08" db="EMBL/GenBank/DDBJ databases">
        <title>Mucilaginibacter sp. MYSH2.</title>
        <authorList>
            <person name="Seo T."/>
        </authorList>
    </citation>
    <scope>NUCLEOTIDE SEQUENCE [LARGE SCALE GENOMIC DNA]</scope>
    <source>
        <strain evidence="2 3">MYSH2</strain>
    </source>
</reference>
<keyword evidence="1" id="KW-0472">Membrane</keyword>
<keyword evidence="3" id="KW-1185">Reference proteome</keyword>
<feature type="transmembrane region" description="Helical" evidence="1">
    <location>
        <begin position="85"/>
        <end position="110"/>
    </location>
</feature>
<feature type="transmembrane region" description="Helical" evidence="1">
    <location>
        <begin position="122"/>
        <end position="142"/>
    </location>
</feature>
<keyword evidence="1" id="KW-1133">Transmembrane helix</keyword>
<dbReference type="AlphaFoldDB" id="A0A372NS24"/>